<proteinExistence type="predicted"/>
<gene>
    <name evidence="1" type="ORF">HJG60_011207</name>
</gene>
<name>A0A834E1H4_9CHIR</name>
<reference evidence="1 2" key="1">
    <citation type="journal article" date="2020" name="Nature">
        <title>Six reference-quality genomes reveal evolution of bat adaptations.</title>
        <authorList>
            <person name="Jebb D."/>
            <person name="Huang Z."/>
            <person name="Pippel M."/>
            <person name="Hughes G.M."/>
            <person name="Lavrichenko K."/>
            <person name="Devanna P."/>
            <person name="Winkler S."/>
            <person name="Jermiin L.S."/>
            <person name="Skirmuntt E.C."/>
            <person name="Katzourakis A."/>
            <person name="Burkitt-Gray L."/>
            <person name="Ray D.A."/>
            <person name="Sullivan K.A.M."/>
            <person name="Roscito J.G."/>
            <person name="Kirilenko B.M."/>
            <person name="Davalos L.M."/>
            <person name="Corthals A.P."/>
            <person name="Power M.L."/>
            <person name="Jones G."/>
            <person name="Ransome R.D."/>
            <person name="Dechmann D.K.N."/>
            <person name="Locatelli A.G."/>
            <person name="Puechmaille S.J."/>
            <person name="Fedrigo O."/>
            <person name="Jarvis E.D."/>
            <person name="Hiller M."/>
            <person name="Vernes S.C."/>
            <person name="Myers E.W."/>
            <person name="Teeling E.C."/>
        </authorList>
    </citation>
    <scope>NUCLEOTIDE SEQUENCE [LARGE SCALE GENOMIC DNA]</scope>
    <source>
        <strain evidence="1">Bat1K_MPI-CBG_1</strain>
    </source>
</reference>
<organism evidence="1 2">
    <name type="scientific">Phyllostomus discolor</name>
    <name type="common">pale spear-nosed bat</name>
    <dbReference type="NCBI Taxonomy" id="89673"/>
    <lineage>
        <taxon>Eukaryota</taxon>
        <taxon>Metazoa</taxon>
        <taxon>Chordata</taxon>
        <taxon>Craniata</taxon>
        <taxon>Vertebrata</taxon>
        <taxon>Euteleostomi</taxon>
        <taxon>Mammalia</taxon>
        <taxon>Eutheria</taxon>
        <taxon>Laurasiatheria</taxon>
        <taxon>Chiroptera</taxon>
        <taxon>Yangochiroptera</taxon>
        <taxon>Phyllostomidae</taxon>
        <taxon>Phyllostominae</taxon>
        <taxon>Phyllostomus</taxon>
    </lineage>
</organism>
<accession>A0A834E1H4</accession>
<dbReference type="AlphaFoldDB" id="A0A834E1H4"/>
<dbReference type="EMBL" id="JABVXQ010000006">
    <property type="protein sequence ID" value="KAF6104200.1"/>
    <property type="molecule type" value="Genomic_DNA"/>
</dbReference>
<dbReference type="Proteomes" id="UP000664940">
    <property type="component" value="Unassembled WGS sequence"/>
</dbReference>
<protein>
    <submittedName>
        <fullName evidence="1">Uncharacterized protein</fullName>
    </submittedName>
</protein>
<evidence type="ECO:0000313" key="2">
    <source>
        <dbReference type="Proteomes" id="UP000664940"/>
    </source>
</evidence>
<sequence length="123" mass="13600">MERPTGGEEGTREVAGIQVFLELKEWRGVRRPQRFLASHEVKQGPPTPVTPAPTCFTPFGSVQKAPSLALCRQAGSLEPQVTALHDSPGAFRRALHADVSGRRGLGELLLPTPIPRRRWLWKT</sequence>
<evidence type="ECO:0000313" key="1">
    <source>
        <dbReference type="EMBL" id="KAF6104200.1"/>
    </source>
</evidence>
<comment type="caution">
    <text evidence="1">The sequence shown here is derived from an EMBL/GenBank/DDBJ whole genome shotgun (WGS) entry which is preliminary data.</text>
</comment>